<protein>
    <submittedName>
        <fullName evidence="1">Haloacid dehalogenase-like hydrolase</fullName>
    </submittedName>
</protein>
<dbReference type="Gene3D" id="3.40.50.1000">
    <property type="entry name" value="HAD superfamily/HAD-like"/>
    <property type="match status" value="1"/>
</dbReference>
<evidence type="ECO:0000313" key="2">
    <source>
        <dbReference type="Proteomes" id="UP001297600"/>
    </source>
</evidence>
<dbReference type="Proteomes" id="UP001297600">
    <property type="component" value="Unassembled WGS sequence"/>
</dbReference>
<accession>A0ABS9MR03</accession>
<dbReference type="RefSeq" id="WP_237978705.1">
    <property type="nucleotide sequence ID" value="NZ_JAKNCT010000006.1"/>
</dbReference>
<reference evidence="1 2" key="1">
    <citation type="submission" date="2022-02" db="EMBL/GenBank/DDBJ databases">
        <title>Mesosutterella porci, a novel member of the family Sutterellaceae from pig feces.</title>
        <authorList>
            <person name="Wylensek D."/>
            <person name="Clavel T."/>
        </authorList>
    </citation>
    <scope>NUCLEOTIDE SEQUENCE [LARGE SCALE GENOMIC DNA]</scope>
    <source>
        <strain evidence="2">oilRF-744-wt-GAM-9</strain>
    </source>
</reference>
<keyword evidence="2" id="KW-1185">Reference proteome</keyword>
<organism evidence="1 2">
    <name type="scientific">Mesosutterella porci</name>
    <dbReference type="NCBI Taxonomy" id="2915351"/>
    <lineage>
        <taxon>Bacteria</taxon>
        <taxon>Pseudomonadati</taxon>
        <taxon>Pseudomonadota</taxon>
        <taxon>Betaproteobacteria</taxon>
        <taxon>Burkholderiales</taxon>
        <taxon>Sutterellaceae</taxon>
        <taxon>Mesosutterella</taxon>
    </lineage>
</organism>
<evidence type="ECO:0000313" key="1">
    <source>
        <dbReference type="EMBL" id="MCG5031053.1"/>
    </source>
</evidence>
<dbReference type="InterPro" id="IPR023214">
    <property type="entry name" value="HAD_sf"/>
</dbReference>
<name>A0ABS9MR03_9BURK</name>
<comment type="caution">
    <text evidence="1">The sequence shown here is derived from an EMBL/GenBank/DDBJ whole genome shotgun (WGS) entry which is preliminary data.</text>
</comment>
<sequence>MSDVIATVWDFDKTLIPGYMQAPIFERFKFDGKQFWSENNAEIKNYEKQGLTINHDTYYLNKFIRMSQPGQPFDGLNNALLKELGKQLQFYEGTLDLFKKVCSYNDKERYKEFGIRFENYIVSTGFKRMIEGSEIACFVKKIWGAELIDSKGADGKTRLAEVAYSLDNTTKTRALFEINKGVGIIEGANIDVNSKIPLEKRRVQFCNMIYVADGPSDVPAFSVINQKRGSTLAVYPKGDMKAFRQVDRLRKDGRVQMIAEADYQEGSGANLWLTTQLEEQADAIIKQKRSPYEQGPGTPGHLI</sequence>
<gene>
    <name evidence="1" type="ORF">MAF45_06280</name>
</gene>
<dbReference type="InterPro" id="IPR036412">
    <property type="entry name" value="HAD-like_sf"/>
</dbReference>
<proteinExistence type="predicted"/>
<dbReference type="EMBL" id="JAKNCT010000006">
    <property type="protein sequence ID" value="MCG5031053.1"/>
    <property type="molecule type" value="Genomic_DNA"/>
</dbReference>
<dbReference type="SUPFAM" id="SSF56784">
    <property type="entry name" value="HAD-like"/>
    <property type="match status" value="1"/>
</dbReference>